<dbReference type="PROSITE" id="PS00455">
    <property type="entry name" value="AMP_BINDING"/>
    <property type="match status" value="1"/>
</dbReference>
<gene>
    <name evidence="7" type="ORF">FBY41_0621</name>
</gene>
<dbReference type="GO" id="GO:0004467">
    <property type="term" value="F:long-chain fatty acid-CoA ligase activity"/>
    <property type="evidence" value="ECO:0007669"/>
    <property type="project" value="TreeGrafter"/>
</dbReference>
<evidence type="ECO:0000313" key="8">
    <source>
        <dbReference type="Proteomes" id="UP000316747"/>
    </source>
</evidence>
<dbReference type="InterPro" id="IPR020845">
    <property type="entry name" value="AMP-binding_CS"/>
</dbReference>
<evidence type="ECO:0000256" key="2">
    <source>
        <dbReference type="ARBA" id="ARBA00022598"/>
    </source>
</evidence>
<dbReference type="RefSeq" id="WP_141841937.1">
    <property type="nucleotide sequence ID" value="NZ_VFPM01000001.1"/>
</dbReference>
<evidence type="ECO:0000256" key="3">
    <source>
        <dbReference type="ARBA" id="ARBA00022832"/>
    </source>
</evidence>
<comment type="caution">
    <text evidence="7">The sequence shown here is derived from an EMBL/GenBank/DDBJ whole genome shotgun (WGS) entry which is preliminary data.</text>
</comment>
<dbReference type="OrthoDB" id="9803968at2"/>
<dbReference type="CDD" id="cd05907">
    <property type="entry name" value="VL_LC_FACS_like"/>
    <property type="match status" value="1"/>
</dbReference>
<comment type="similarity">
    <text evidence="1">Belongs to the ATP-dependent AMP-binding enzyme family.</text>
</comment>
<feature type="domain" description="AMP-dependent synthetase/ligase" evidence="6">
    <location>
        <begin position="37"/>
        <end position="426"/>
    </location>
</feature>
<sequence length="607" mass="65539">MHDIAEPARYTPTPDETLTDDLFANARAHGPETGYSRRVGDRWVRVTHTQLADQVTDVAAGLMAWGLEPGDRVAIMAGTSFEWMVCDYAIWTAGGVTVPIYETSSAEQVAWILHDSGAVGAFVANADAAATVASVSADATDLRALWSFDGSDLDELAASGRDIDRSEVEARRTSRTSDALATIIYTSGTTGRPKGCAITHANLLCQVHNVAAAKNVTELVFNDRSTTLLFIPVAHILARSIQLTAVHSRVHLAHGSDAKKAAALFADFRPSVILAVPYIFEKIYNTAKHKAAAEGKGWIFTQAEATARDYSESIDRGGPGLLLRLRHELFDRLVYGKLRTALGGQVDYIVSGGAPLGARLGHFFRGIGINPLEGYGLTETCAGVTLNLPGQQRIGTVGRPLPGCSVRIADDGEVLLKGGVVFQGYWHNEEATREAFDDDGWFRTGDLGALDADGYLTVTGRKKDLIVTAGGKNVAPAVLEDRLRAHWLVSQCLVVGDRRPYVAAMLTIDSDVLPQWLAEHGHHEDTAVERIHESPELLAELQKAVDDANKAVSNAEAIKRFVVLPTDFTVDEGLLTPTLKVKRAVVTQRYAAEIDSLYARPRTGSPV</sequence>
<name>A0A543I161_9MICO</name>
<accession>A0A543I161</accession>
<dbReference type="PANTHER" id="PTHR43272">
    <property type="entry name" value="LONG-CHAIN-FATTY-ACID--COA LIGASE"/>
    <property type="match status" value="1"/>
</dbReference>
<evidence type="ECO:0000256" key="1">
    <source>
        <dbReference type="ARBA" id="ARBA00006432"/>
    </source>
</evidence>
<dbReference type="Proteomes" id="UP000316747">
    <property type="component" value="Unassembled WGS sequence"/>
</dbReference>
<evidence type="ECO:0000259" key="6">
    <source>
        <dbReference type="Pfam" id="PF00501"/>
    </source>
</evidence>
<dbReference type="GO" id="GO:0016020">
    <property type="term" value="C:membrane"/>
    <property type="evidence" value="ECO:0007669"/>
    <property type="project" value="TreeGrafter"/>
</dbReference>
<dbReference type="Gene3D" id="3.40.50.12780">
    <property type="entry name" value="N-terminal domain of ligase-like"/>
    <property type="match status" value="1"/>
</dbReference>
<reference evidence="7 8" key="1">
    <citation type="submission" date="2019-06" db="EMBL/GenBank/DDBJ databases">
        <title>Genome sequencing of plant associated microbes to promote plant fitness in Sorghum bicolor and Oryza sativa.</title>
        <authorList>
            <person name="Coleman-Derr D."/>
        </authorList>
    </citation>
    <scope>NUCLEOTIDE SEQUENCE [LARGE SCALE GENOMIC DNA]</scope>
    <source>
        <strain evidence="7 8">KV-663</strain>
    </source>
</reference>
<dbReference type="EMBL" id="VFPM01000001">
    <property type="protein sequence ID" value="TQM64255.1"/>
    <property type="molecule type" value="Genomic_DNA"/>
</dbReference>
<evidence type="ECO:0000256" key="4">
    <source>
        <dbReference type="ARBA" id="ARBA00023098"/>
    </source>
</evidence>
<dbReference type="Pfam" id="PF23562">
    <property type="entry name" value="AMP-binding_C_3"/>
    <property type="match status" value="1"/>
</dbReference>
<evidence type="ECO:0000313" key="7">
    <source>
        <dbReference type="EMBL" id="TQM64255.1"/>
    </source>
</evidence>
<protein>
    <recommendedName>
        <fullName evidence="5">Acyl-CoA synthetase</fullName>
    </recommendedName>
</protein>
<dbReference type="PANTHER" id="PTHR43272:SF32">
    <property type="entry name" value="AMP-DEPENDENT SYNTHETASE_LIGASE DOMAIN-CONTAINING PROTEIN"/>
    <property type="match status" value="1"/>
</dbReference>
<keyword evidence="2" id="KW-0436">Ligase</keyword>
<organism evidence="7 8">
    <name type="scientific">Humibacillus xanthopallidus</name>
    <dbReference type="NCBI Taxonomy" id="412689"/>
    <lineage>
        <taxon>Bacteria</taxon>
        <taxon>Bacillati</taxon>
        <taxon>Actinomycetota</taxon>
        <taxon>Actinomycetes</taxon>
        <taxon>Micrococcales</taxon>
        <taxon>Intrasporangiaceae</taxon>
        <taxon>Humibacillus</taxon>
    </lineage>
</organism>
<keyword evidence="4" id="KW-0443">Lipid metabolism</keyword>
<keyword evidence="8" id="KW-1185">Reference proteome</keyword>
<proteinExistence type="inferred from homology"/>
<dbReference type="Pfam" id="PF00501">
    <property type="entry name" value="AMP-binding"/>
    <property type="match status" value="1"/>
</dbReference>
<dbReference type="InterPro" id="IPR000873">
    <property type="entry name" value="AMP-dep_synth/lig_dom"/>
</dbReference>
<keyword evidence="3" id="KW-0276">Fatty acid metabolism</keyword>
<dbReference type="InterPro" id="IPR042099">
    <property type="entry name" value="ANL_N_sf"/>
</dbReference>
<dbReference type="AlphaFoldDB" id="A0A543I161"/>
<evidence type="ECO:0000256" key="5">
    <source>
        <dbReference type="ARBA" id="ARBA00032875"/>
    </source>
</evidence>
<dbReference type="SUPFAM" id="SSF56801">
    <property type="entry name" value="Acetyl-CoA synthetase-like"/>
    <property type="match status" value="1"/>
</dbReference>